<reference evidence="1" key="1">
    <citation type="submission" date="2020-01" db="EMBL/GenBank/DDBJ databases">
        <authorList>
            <person name="Meier V. D."/>
            <person name="Meier V D."/>
        </authorList>
    </citation>
    <scope>NUCLEOTIDE SEQUENCE</scope>
    <source>
        <strain evidence="1">HLG_WM_MAG_10</strain>
    </source>
</reference>
<sequence>MSAILPTLALYCQQLEQKFNQISPARKQVLLVLSHYLMAQIKEGKTPAVTVICTHNSRRSHLAQLWLAIAADYYQTPEIATFSGGTQISAFNPRTIVALQEIGLKITSKNPSIANPIYDVSWTDKRAPYLAFSKQYTHPSNPQNDFLALVVCAHADLHCPIITGSALKLALPYQDPKAFDNSPLEAAEYAKTCALIGLEMLFVLKQLQP</sequence>
<name>A0A6S6UEE8_9BACT</name>
<dbReference type="AlphaFoldDB" id="A0A6S6UEE8"/>
<proteinExistence type="predicted"/>
<dbReference type="SUPFAM" id="SSF52788">
    <property type="entry name" value="Phosphotyrosine protein phosphatases I"/>
    <property type="match status" value="1"/>
</dbReference>
<keyword evidence="1" id="KW-0560">Oxidoreductase</keyword>
<dbReference type="PANTHER" id="PTHR43428">
    <property type="entry name" value="ARSENATE REDUCTASE"/>
    <property type="match status" value="1"/>
</dbReference>
<gene>
    <name evidence="1" type="ORF">HELGO_WM21990</name>
</gene>
<organism evidence="1">
    <name type="scientific">uncultured Aureispira sp</name>
    <dbReference type="NCBI Taxonomy" id="1331704"/>
    <lineage>
        <taxon>Bacteria</taxon>
        <taxon>Pseudomonadati</taxon>
        <taxon>Bacteroidota</taxon>
        <taxon>Saprospiria</taxon>
        <taxon>Saprospirales</taxon>
        <taxon>Saprospiraceae</taxon>
        <taxon>Aureispira</taxon>
        <taxon>environmental samples</taxon>
    </lineage>
</organism>
<protein>
    <submittedName>
        <fullName evidence="1">Arsenate reductase (EC)</fullName>
        <ecNumber evidence="1">1.20.4.1</ecNumber>
    </submittedName>
</protein>
<dbReference type="Gene3D" id="3.40.50.2300">
    <property type="match status" value="1"/>
</dbReference>
<evidence type="ECO:0000313" key="1">
    <source>
        <dbReference type="EMBL" id="CAA6827984.1"/>
    </source>
</evidence>
<dbReference type="EC" id="1.20.4.1" evidence="1"/>
<dbReference type="InterPro" id="IPR036196">
    <property type="entry name" value="Ptyr_pPase_sf"/>
</dbReference>
<dbReference type="EMBL" id="CACVAQ010000418">
    <property type="protein sequence ID" value="CAA6827984.1"/>
    <property type="molecule type" value="Genomic_DNA"/>
</dbReference>
<accession>A0A6S6UEE8</accession>
<dbReference type="PANTHER" id="PTHR43428:SF1">
    <property type="entry name" value="ARSENATE REDUCTASE"/>
    <property type="match status" value="1"/>
</dbReference>
<dbReference type="GO" id="GO:0008794">
    <property type="term" value="F:arsenate reductase (glutaredoxin) activity"/>
    <property type="evidence" value="ECO:0007669"/>
    <property type="project" value="UniProtKB-EC"/>
</dbReference>